<dbReference type="Proteomes" id="UP000568877">
    <property type="component" value="Unassembled WGS sequence"/>
</dbReference>
<organism evidence="1 2">
    <name type="scientific">Candidatus Hakubella thermalkaliphila</name>
    <dbReference type="NCBI Taxonomy" id="2754717"/>
    <lineage>
        <taxon>Bacteria</taxon>
        <taxon>Bacillati</taxon>
        <taxon>Actinomycetota</taxon>
        <taxon>Actinomycetota incertae sedis</taxon>
        <taxon>Candidatus Hakubellales</taxon>
        <taxon>Candidatus Hakubellaceae</taxon>
        <taxon>Candidatus Hakubella</taxon>
    </lineage>
</organism>
<dbReference type="AlphaFoldDB" id="A0A6V8PL56"/>
<name>A0A6V8PL56_9ACTN</name>
<comment type="caution">
    <text evidence="1">The sequence shown here is derived from an EMBL/GenBank/DDBJ whole genome shotgun (WGS) entry which is preliminary data.</text>
</comment>
<evidence type="ECO:0000313" key="1">
    <source>
        <dbReference type="EMBL" id="GFP32850.1"/>
    </source>
</evidence>
<reference evidence="1 2" key="1">
    <citation type="journal article" date="2020" name="Front. Microbiol.">
        <title>Single-cell genomics of novel Actinobacteria with the Wood-Ljungdahl pathway discovered in a serpentinizing system.</title>
        <authorList>
            <person name="Merino N."/>
            <person name="Kawai M."/>
            <person name="Boyd E.S."/>
            <person name="Colman D.R."/>
            <person name="McGlynn S.E."/>
            <person name="Nealson K.H."/>
            <person name="Kurokawa K."/>
            <person name="Hongoh Y."/>
        </authorList>
    </citation>
    <scope>NUCLEOTIDE SEQUENCE [LARGE SCALE GENOMIC DNA]</scope>
    <source>
        <strain evidence="1 2">S42</strain>
    </source>
</reference>
<accession>A0A6V8PL56</accession>
<gene>
    <name evidence="1" type="ORF">HKBW3S42_01157</name>
</gene>
<sequence length="75" mass="8347">MRMVRVKFKDSKNDAVGFLELSKRLRVICLPDDTYEIPSSALAVLDALNISYTVVNTEGFDNAIRKIRTAASANI</sequence>
<proteinExistence type="predicted"/>
<evidence type="ECO:0000313" key="2">
    <source>
        <dbReference type="Proteomes" id="UP000568877"/>
    </source>
</evidence>
<protein>
    <submittedName>
        <fullName evidence="1">Uncharacterized protein</fullName>
    </submittedName>
</protein>
<dbReference type="EMBL" id="BLSA01000172">
    <property type="protein sequence ID" value="GFP32850.1"/>
    <property type="molecule type" value="Genomic_DNA"/>
</dbReference>